<proteinExistence type="predicted"/>
<keyword evidence="3" id="KW-1185">Reference proteome</keyword>
<feature type="compositionally biased region" description="Basic and acidic residues" evidence="1">
    <location>
        <begin position="1"/>
        <end position="13"/>
    </location>
</feature>
<reference evidence="2" key="2">
    <citation type="submission" date="2020-05" db="EMBL/GenBank/DDBJ databases">
        <authorList>
            <person name="Kim H.-S."/>
            <person name="Proctor R.H."/>
            <person name="Brown D.W."/>
        </authorList>
    </citation>
    <scope>NUCLEOTIDE SEQUENCE</scope>
    <source>
        <strain evidence="2">NRRL 22465</strain>
    </source>
</reference>
<evidence type="ECO:0000313" key="3">
    <source>
        <dbReference type="Proteomes" id="UP000635477"/>
    </source>
</evidence>
<protein>
    <submittedName>
        <fullName evidence="2">Uncharacterized protein</fullName>
    </submittedName>
</protein>
<feature type="region of interest" description="Disordered" evidence="1">
    <location>
        <begin position="1"/>
        <end position="56"/>
    </location>
</feature>
<reference evidence="2" key="1">
    <citation type="journal article" date="2020" name="BMC Genomics">
        <title>Correction to: Identification and distribution of gene clusters required for synthesis of sphingolipid metabolism inhibitors in diverse species of the filamentous fungus Fusarium.</title>
        <authorList>
            <person name="Kim H.S."/>
            <person name="Lohmar J.M."/>
            <person name="Busman M."/>
            <person name="Brown D.W."/>
            <person name="Naumann T.A."/>
            <person name="Divon H.H."/>
            <person name="Lysoe E."/>
            <person name="Uhlig S."/>
            <person name="Proctor R.H."/>
        </authorList>
    </citation>
    <scope>NUCLEOTIDE SEQUENCE</scope>
    <source>
        <strain evidence="2">NRRL 22465</strain>
    </source>
</reference>
<feature type="compositionally biased region" description="Polar residues" evidence="1">
    <location>
        <begin position="17"/>
        <end position="39"/>
    </location>
</feature>
<dbReference type="AlphaFoldDB" id="A0A8H4UVI1"/>
<sequence length="89" mass="9585">MDSRKTRGADAPRDTTMYGTTTQKIQETVGTSSKAAQTTSDEKSGPEDVSQFHRFPPANVHADVAVQLLEEECGSLLGKGRQDMPAFLG</sequence>
<comment type="caution">
    <text evidence="2">The sequence shown here is derived from an EMBL/GenBank/DDBJ whole genome shotgun (WGS) entry which is preliminary data.</text>
</comment>
<name>A0A8H4UVI1_9HYPO</name>
<dbReference type="EMBL" id="JABEYC010000003">
    <property type="protein sequence ID" value="KAF4984809.1"/>
    <property type="molecule type" value="Genomic_DNA"/>
</dbReference>
<gene>
    <name evidence="2" type="ORF">FZEAL_67</name>
</gene>
<organism evidence="2 3">
    <name type="scientific">Fusarium zealandicum</name>
    <dbReference type="NCBI Taxonomy" id="1053134"/>
    <lineage>
        <taxon>Eukaryota</taxon>
        <taxon>Fungi</taxon>
        <taxon>Dikarya</taxon>
        <taxon>Ascomycota</taxon>
        <taxon>Pezizomycotina</taxon>
        <taxon>Sordariomycetes</taxon>
        <taxon>Hypocreomycetidae</taxon>
        <taxon>Hypocreales</taxon>
        <taxon>Nectriaceae</taxon>
        <taxon>Fusarium</taxon>
        <taxon>Fusarium staphyleae species complex</taxon>
    </lineage>
</organism>
<evidence type="ECO:0000313" key="2">
    <source>
        <dbReference type="EMBL" id="KAF4984809.1"/>
    </source>
</evidence>
<evidence type="ECO:0000256" key="1">
    <source>
        <dbReference type="SAM" id="MobiDB-lite"/>
    </source>
</evidence>
<accession>A0A8H4UVI1</accession>
<dbReference type="Proteomes" id="UP000635477">
    <property type="component" value="Unassembled WGS sequence"/>
</dbReference>